<protein>
    <submittedName>
        <fullName evidence="2">Uncharacterized protein</fullName>
    </submittedName>
</protein>
<keyword evidence="1" id="KW-1133">Transmembrane helix</keyword>
<dbReference type="InterPro" id="IPR053282">
    <property type="entry name" value="RGS_domain-containing"/>
</dbReference>
<evidence type="ECO:0000313" key="3">
    <source>
        <dbReference type="Proteomes" id="UP000826234"/>
    </source>
</evidence>
<accession>A0ABQ7SLS8</accession>
<evidence type="ECO:0000256" key="1">
    <source>
        <dbReference type="SAM" id="Phobius"/>
    </source>
</evidence>
<dbReference type="EMBL" id="JAIPUX010005289">
    <property type="protein sequence ID" value="KAH0618280.1"/>
    <property type="molecule type" value="Genomic_DNA"/>
</dbReference>
<dbReference type="Proteomes" id="UP000826234">
    <property type="component" value="Unassembled WGS sequence"/>
</dbReference>
<keyword evidence="1" id="KW-0472">Membrane</keyword>
<feature type="transmembrane region" description="Helical" evidence="1">
    <location>
        <begin position="108"/>
        <end position="126"/>
    </location>
</feature>
<name>A0ABQ7SLS8_PHRPL</name>
<sequence length="180" mass="20747">MQSSTRQSISGASGPVSDDVEVVQVKRKIFGNRIISVNFLVNDLYFYLEMEKFFHVADSVVVLASLGLYTEKDIAFLRSKVVTINKLFLNSDIPPKLRADSNKLKTRHIRVLSFKMPFFIPVQLWMDVLMQWPLFHGQVNLTEAQVGQIRNQIAEGQVNRTLYHGAILSIFPILLYFWKR</sequence>
<gene>
    <name evidence="2" type="ORF">JD844_017330</name>
</gene>
<comment type="caution">
    <text evidence="2">The sequence shown here is derived from an EMBL/GenBank/DDBJ whole genome shotgun (WGS) entry which is preliminary data.</text>
</comment>
<organism evidence="2 3">
    <name type="scientific">Phrynosoma platyrhinos</name>
    <name type="common">Desert horned lizard</name>
    <dbReference type="NCBI Taxonomy" id="52577"/>
    <lineage>
        <taxon>Eukaryota</taxon>
        <taxon>Metazoa</taxon>
        <taxon>Chordata</taxon>
        <taxon>Craniata</taxon>
        <taxon>Vertebrata</taxon>
        <taxon>Euteleostomi</taxon>
        <taxon>Lepidosauria</taxon>
        <taxon>Squamata</taxon>
        <taxon>Bifurcata</taxon>
        <taxon>Unidentata</taxon>
        <taxon>Episquamata</taxon>
        <taxon>Toxicofera</taxon>
        <taxon>Iguania</taxon>
        <taxon>Phrynosomatidae</taxon>
        <taxon>Phrynosomatinae</taxon>
        <taxon>Phrynosoma</taxon>
    </lineage>
</organism>
<proteinExistence type="predicted"/>
<evidence type="ECO:0000313" key="2">
    <source>
        <dbReference type="EMBL" id="KAH0618280.1"/>
    </source>
</evidence>
<feature type="transmembrane region" description="Helical" evidence="1">
    <location>
        <begin position="161"/>
        <end position="178"/>
    </location>
</feature>
<reference evidence="2 3" key="1">
    <citation type="journal article" date="2022" name="Gigascience">
        <title>A chromosome-level genome assembly and annotation of the desert horned lizard, Phrynosoma platyrhinos, provides insight into chromosomal rearrangements among reptiles.</title>
        <authorList>
            <person name="Koochekian N."/>
            <person name="Ascanio A."/>
            <person name="Farleigh K."/>
            <person name="Card D.C."/>
            <person name="Schield D.R."/>
            <person name="Castoe T.A."/>
            <person name="Jezkova T."/>
        </authorList>
    </citation>
    <scope>NUCLEOTIDE SEQUENCE [LARGE SCALE GENOMIC DNA]</scope>
    <source>
        <strain evidence="2">NK-2021</strain>
    </source>
</reference>
<dbReference type="PANTHER" id="PTHR47079:SF1">
    <property type="entry name" value="REGULATOR OF G-PROTEIN SIGNALING PROTEIN-LIKE"/>
    <property type="match status" value="1"/>
</dbReference>
<keyword evidence="1" id="KW-0812">Transmembrane</keyword>
<keyword evidence="3" id="KW-1185">Reference proteome</keyword>
<dbReference type="PANTHER" id="PTHR47079">
    <property type="entry name" value="REGULATOR OF G-PROTEIN SIGNALING PROTEIN-LIKE"/>
    <property type="match status" value="1"/>
</dbReference>